<dbReference type="GO" id="GO:0016491">
    <property type="term" value="F:oxidoreductase activity"/>
    <property type="evidence" value="ECO:0007669"/>
    <property type="project" value="UniProtKB-UniRule"/>
</dbReference>
<accession>A0A4R2SX89</accession>
<evidence type="ECO:0000256" key="4">
    <source>
        <dbReference type="ARBA" id="ARBA00023002"/>
    </source>
</evidence>
<proteinExistence type="inferred from homology"/>
<evidence type="ECO:0000313" key="8">
    <source>
        <dbReference type="Proteomes" id="UP000295763"/>
    </source>
</evidence>
<organism evidence="7 8">
    <name type="scientific">Cricetibacter osteomyelitidis</name>
    <dbReference type="NCBI Taxonomy" id="1521931"/>
    <lineage>
        <taxon>Bacteria</taxon>
        <taxon>Pseudomonadati</taxon>
        <taxon>Pseudomonadota</taxon>
        <taxon>Gammaproteobacteria</taxon>
        <taxon>Pasteurellales</taxon>
        <taxon>Pasteurellaceae</taxon>
        <taxon>Cricetibacter</taxon>
    </lineage>
</organism>
<dbReference type="SUPFAM" id="SSF55469">
    <property type="entry name" value="FMN-dependent nitroreductase-like"/>
    <property type="match status" value="1"/>
</dbReference>
<reference evidence="7 8" key="1">
    <citation type="submission" date="2019-03" db="EMBL/GenBank/DDBJ databases">
        <title>Genomic Encyclopedia of Type Strains, Phase IV (KMG-IV): sequencing the most valuable type-strain genomes for metagenomic binning, comparative biology and taxonomic classification.</title>
        <authorList>
            <person name="Goeker M."/>
        </authorList>
    </citation>
    <scope>NUCLEOTIDE SEQUENCE [LARGE SCALE GENOMIC DNA]</scope>
    <source>
        <strain evidence="7 8">DSM 28404</strain>
    </source>
</reference>
<keyword evidence="8" id="KW-1185">Reference proteome</keyword>
<keyword evidence="5" id="KW-0521">NADP</keyword>
<dbReference type="AlphaFoldDB" id="A0A4R2SX89"/>
<evidence type="ECO:0000259" key="6">
    <source>
        <dbReference type="Pfam" id="PF00881"/>
    </source>
</evidence>
<name>A0A4R2SX89_9PAST</name>
<dbReference type="OrthoDB" id="3181400at2"/>
<evidence type="ECO:0000256" key="5">
    <source>
        <dbReference type="PIRNR" id="PIRNR005426"/>
    </source>
</evidence>
<comment type="similarity">
    <text evidence="1 5">Belongs to the flavin oxidoreductase frp family.</text>
</comment>
<dbReference type="PANTHER" id="PTHR43425:SF3">
    <property type="entry name" value="NADPH-DEPENDENT OXIDOREDUCTASE"/>
    <property type="match status" value="1"/>
</dbReference>
<dbReference type="Pfam" id="PF00881">
    <property type="entry name" value="Nitroreductase"/>
    <property type="match status" value="1"/>
</dbReference>
<keyword evidence="4 5" id="KW-0560">Oxidoreductase</keyword>
<dbReference type="EMBL" id="SLYB01000022">
    <property type="protein sequence ID" value="TCP93256.1"/>
    <property type="molecule type" value="Genomic_DNA"/>
</dbReference>
<dbReference type="Proteomes" id="UP000295763">
    <property type="component" value="Unassembled WGS sequence"/>
</dbReference>
<dbReference type="RefSeq" id="WP_131978016.1">
    <property type="nucleotide sequence ID" value="NZ_SLYB01000022.1"/>
</dbReference>
<dbReference type="InterPro" id="IPR000415">
    <property type="entry name" value="Nitroreductase-like"/>
</dbReference>
<dbReference type="InterPro" id="IPR016446">
    <property type="entry name" value="Flavin_OxRdtase_Frp"/>
</dbReference>
<keyword evidence="2 5" id="KW-0285">Flavoprotein</keyword>
<evidence type="ECO:0000313" key="7">
    <source>
        <dbReference type="EMBL" id="TCP93256.1"/>
    </source>
</evidence>
<gene>
    <name evidence="7" type="ORF">EDC44_12211</name>
</gene>
<evidence type="ECO:0000256" key="2">
    <source>
        <dbReference type="ARBA" id="ARBA00022630"/>
    </source>
</evidence>
<comment type="caution">
    <text evidence="7">The sequence shown here is derived from an EMBL/GenBank/DDBJ whole genome shotgun (WGS) entry which is preliminary data.</text>
</comment>
<dbReference type="PANTHER" id="PTHR43425">
    <property type="entry name" value="OXYGEN-INSENSITIVE NADPH NITROREDUCTASE"/>
    <property type="match status" value="1"/>
</dbReference>
<keyword evidence="3 5" id="KW-0288">FMN</keyword>
<sequence length="253" mass="28482">MNQTIQTQLQHRSIRRFKNTPLKKEEIELLIQVAQRAATSSYMQACSVISITDDTLKQALAQISGQPYVSENGHLFMFVADTARNAEIARTQGAEPIYQGTTDRFLAGVYDATIACQNMVVAAESLGMGTVYLGSILNDVEKVIELLQLPKLTFPVFALAVGWPDQTPQHKPRLPSAIMHMENRYVPISEQQAALAEYDRELTAYYQSRSDNVRAETFSHMATEYTRSQQAKRTQIAHILRKQGFLSELEENP</sequence>
<protein>
    <submittedName>
        <fullName evidence="7">FMN reductase (NADPH)</fullName>
    </submittedName>
</protein>
<feature type="domain" description="Nitroreductase" evidence="6">
    <location>
        <begin position="10"/>
        <end position="163"/>
    </location>
</feature>
<dbReference type="CDD" id="cd02146">
    <property type="entry name" value="NfsA-like"/>
    <property type="match status" value="1"/>
</dbReference>
<evidence type="ECO:0000256" key="3">
    <source>
        <dbReference type="ARBA" id="ARBA00022643"/>
    </source>
</evidence>
<dbReference type="InterPro" id="IPR029479">
    <property type="entry name" value="Nitroreductase"/>
</dbReference>
<dbReference type="PIRSF" id="PIRSF005426">
    <property type="entry name" value="Frp"/>
    <property type="match status" value="1"/>
</dbReference>
<dbReference type="Gene3D" id="3.40.109.10">
    <property type="entry name" value="NADH Oxidase"/>
    <property type="match status" value="1"/>
</dbReference>
<evidence type="ECO:0000256" key="1">
    <source>
        <dbReference type="ARBA" id="ARBA00008366"/>
    </source>
</evidence>